<gene>
    <name evidence="1" type="ORF">IMCC12053_506</name>
</gene>
<proteinExistence type="predicted"/>
<keyword evidence="2" id="KW-1185">Reference proteome</keyword>
<dbReference type="GO" id="GO:0051082">
    <property type="term" value="F:unfolded protein binding"/>
    <property type="evidence" value="ECO:0007669"/>
    <property type="project" value="InterPro"/>
</dbReference>
<dbReference type="Proteomes" id="UP000064920">
    <property type="component" value="Chromosome"/>
</dbReference>
<evidence type="ECO:0000313" key="1">
    <source>
        <dbReference type="EMBL" id="ALI54455.1"/>
    </source>
</evidence>
<organism evidence="1 2">
    <name type="scientific">Celeribacter marinus</name>
    <dbReference type="NCBI Taxonomy" id="1397108"/>
    <lineage>
        <taxon>Bacteria</taxon>
        <taxon>Pseudomonadati</taxon>
        <taxon>Pseudomonadota</taxon>
        <taxon>Alphaproteobacteria</taxon>
        <taxon>Rhodobacterales</taxon>
        <taxon>Roseobacteraceae</taxon>
        <taxon>Celeribacter</taxon>
    </lineage>
</organism>
<dbReference type="InterPro" id="IPR024930">
    <property type="entry name" value="Skp_dom_sf"/>
</dbReference>
<dbReference type="EMBL" id="CP012023">
    <property type="protein sequence ID" value="ALI54455.1"/>
    <property type="molecule type" value="Genomic_DNA"/>
</dbReference>
<dbReference type="PROSITE" id="PS51257">
    <property type="entry name" value="PROKAR_LIPOPROTEIN"/>
    <property type="match status" value="1"/>
</dbReference>
<dbReference type="AlphaFoldDB" id="A0A0N9ZWR8"/>
<dbReference type="SMART" id="SM00935">
    <property type="entry name" value="OmpH"/>
    <property type="match status" value="1"/>
</dbReference>
<reference evidence="1 2" key="1">
    <citation type="submission" date="2015-05" db="EMBL/GenBank/DDBJ databases">
        <authorList>
            <person name="Wang D.B."/>
            <person name="Wang M."/>
        </authorList>
    </citation>
    <scope>NUCLEOTIDE SEQUENCE [LARGE SCALE GENOMIC DNA]</scope>
    <source>
        <strain evidence="1 2">IMCC 12053</strain>
    </source>
</reference>
<name>A0A0N9ZWR8_9RHOB</name>
<evidence type="ECO:0000313" key="2">
    <source>
        <dbReference type="Proteomes" id="UP000064920"/>
    </source>
</evidence>
<dbReference type="Pfam" id="PF03938">
    <property type="entry name" value="OmpH"/>
    <property type="match status" value="1"/>
</dbReference>
<accession>A0A0N9ZWR8</accession>
<dbReference type="KEGG" id="cmar:IMCC12053_506"/>
<sequence>MSWPTRGTVLLGIVLGCVGFGPVAAQEAATSVAPSATSTQQTVLPVLVFDRSRILSDSKLGQAFEAEIQQTRDALVQENNDIYAALEVEEAEISALRPTLSEEAFVQKADAFDQKVTSVRAAQDRKANDIQALYNSGLEDVEQKMNAALTSVAREVRAIVVFERQQVYLMSGAIDVSTEIIRRLDAQFAVDAALADAPVTPDDETSDGSAAVE</sequence>
<dbReference type="SUPFAM" id="SSF111384">
    <property type="entry name" value="OmpH-like"/>
    <property type="match status" value="1"/>
</dbReference>
<dbReference type="Gene3D" id="3.30.910.20">
    <property type="entry name" value="Skp domain"/>
    <property type="match status" value="1"/>
</dbReference>
<protein>
    <submittedName>
        <fullName evidence="1">Outer membrane protein H</fullName>
    </submittedName>
</protein>
<dbReference type="RefSeq" id="WP_062215418.1">
    <property type="nucleotide sequence ID" value="NZ_CP012023.1"/>
</dbReference>
<dbReference type="InterPro" id="IPR005632">
    <property type="entry name" value="Chaperone_Skp"/>
</dbReference>
<dbReference type="PATRIC" id="fig|1397108.4.peg.522"/>
<dbReference type="STRING" id="1397108.IMCC12053_506"/>